<dbReference type="Proteomes" id="UP001283361">
    <property type="component" value="Unassembled WGS sequence"/>
</dbReference>
<proteinExistence type="predicted"/>
<dbReference type="EMBL" id="JAWDGP010001480">
    <property type="protein sequence ID" value="KAK3791206.1"/>
    <property type="molecule type" value="Genomic_DNA"/>
</dbReference>
<comment type="caution">
    <text evidence="2">The sequence shown here is derived from an EMBL/GenBank/DDBJ whole genome shotgun (WGS) entry which is preliminary data.</text>
</comment>
<gene>
    <name evidence="2" type="ORF">RRG08_047114</name>
</gene>
<feature type="region of interest" description="Disordered" evidence="1">
    <location>
        <begin position="1"/>
        <end position="23"/>
    </location>
</feature>
<protein>
    <submittedName>
        <fullName evidence="2">Uncharacterized protein</fullName>
    </submittedName>
</protein>
<reference evidence="2" key="1">
    <citation type="journal article" date="2023" name="G3 (Bethesda)">
        <title>A reference genome for the long-term kleptoplast-retaining sea slug Elysia crispata morphotype clarki.</title>
        <authorList>
            <person name="Eastman K.E."/>
            <person name="Pendleton A.L."/>
            <person name="Shaikh M.A."/>
            <person name="Suttiyut T."/>
            <person name="Ogas R."/>
            <person name="Tomko P."/>
            <person name="Gavelis G."/>
            <person name="Widhalm J.R."/>
            <person name="Wisecaver J.H."/>
        </authorList>
    </citation>
    <scope>NUCLEOTIDE SEQUENCE</scope>
    <source>
        <strain evidence="2">ECLA1</strain>
    </source>
</reference>
<organism evidence="2 3">
    <name type="scientific">Elysia crispata</name>
    <name type="common">lettuce slug</name>
    <dbReference type="NCBI Taxonomy" id="231223"/>
    <lineage>
        <taxon>Eukaryota</taxon>
        <taxon>Metazoa</taxon>
        <taxon>Spiralia</taxon>
        <taxon>Lophotrochozoa</taxon>
        <taxon>Mollusca</taxon>
        <taxon>Gastropoda</taxon>
        <taxon>Heterobranchia</taxon>
        <taxon>Euthyneura</taxon>
        <taxon>Panpulmonata</taxon>
        <taxon>Sacoglossa</taxon>
        <taxon>Placobranchoidea</taxon>
        <taxon>Plakobranchidae</taxon>
        <taxon>Elysia</taxon>
    </lineage>
</organism>
<evidence type="ECO:0000256" key="1">
    <source>
        <dbReference type="SAM" id="MobiDB-lite"/>
    </source>
</evidence>
<sequence>MPQKININPNQSKQDHSQANLSQHQIKTEINREFTFENTRTLHVQTRGAWEDSITRTDRDKPRSSEHLTTEPVRKHRAVTCLWYGLSSPQVLPVTPSQTGNSY</sequence>
<dbReference type="AlphaFoldDB" id="A0AAE1E1U2"/>
<name>A0AAE1E1U2_9GAST</name>
<feature type="region of interest" description="Disordered" evidence="1">
    <location>
        <begin position="51"/>
        <end position="72"/>
    </location>
</feature>
<evidence type="ECO:0000313" key="3">
    <source>
        <dbReference type="Proteomes" id="UP001283361"/>
    </source>
</evidence>
<keyword evidence="3" id="KW-1185">Reference proteome</keyword>
<evidence type="ECO:0000313" key="2">
    <source>
        <dbReference type="EMBL" id="KAK3791206.1"/>
    </source>
</evidence>
<accession>A0AAE1E1U2</accession>